<evidence type="ECO:0000313" key="5">
    <source>
        <dbReference type="Proteomes" id="UP000019804"/>
    </source>
</evidence>
<feature type="region of interest" description="Disordered" evidence="1">
    <location>
        <begin position="99"/>
        <end position="169"/>
    </location>
</feature>
<dbReference type="OrthoDB" id="4509917at2759"/>
<name>A0A017S127_ASPRC</name>
<feature type="non-terminal residue" evidence="3">
    <location>
        <position position="1"/>
    </location>
</feature>
<dbReference type="AlphaFoldDB" id="A0A017S127"/>
<evidence type="ECO:0000256" key="1">
    <source>
        <dbReference type="SAM" id="MobiDB-lite"/>
    </source>
</evidence>
<evidence type="ECO:0000313" key="3">
    <source>
        <dbReference type="EMBL" id="EYE90334.1"/>
    </source>
</evidence>
<keyword evidence="5" id="KW-1185">Reference proteome</keyword>
<dbReference type="RefSeq" id="XP_040635994.1">
    <property type="nucleotide sequence ID" value="XM_040784857.1"/>
</dbReference>
<dbReference type="SUPFAM" id="SSF53098">
    <property type="entry name" value="Ribonuclease H-like"/>
    <property type="match status" value="1"/>
</dbReference>
<feature type="compositionally biased region" description="Polar residues" evidence="1">
    <location>
        <begin position="129"/>
        <end position="152"/>
    </location>
</feature>
<evidence type="ECO:0000313" key="4">
    <source>
        <dbReference type="EMBL" id="EYE92306.1"/>
    </source>
</evidence>
<dbReference type="InterPro" id="IPR008906">
    <property type="entry name" value="HATC_C_dom"/>
</dbReference>
<reference evidence="3" key="1">
    <citation type="submission" date="2013-06" db="EMBL/GenBank/DDBJ databases">
        <title>Genome sequencing and long-term transcriptional adaptation of the halophilic Dead Sea filamentous fungus Eurotium rubrum.</title>
        <authorList>
            <consortium name="DOE Joint Genome Institute"/>
            <person name="Kis-Papo T."/>
            <person name="Nevo E."/>
            <person name="Wasser S.P."/>
            <person name="Weig A."/>
            <person name="Persoh D."/>
            <person name="Rambold G."/>
            <person name="Riley R."/>
            <person name="Sun H."/>
            <person name="Lipzen A."/>
            <person name="Salamov A."/>
            <person name="Grigoriev I.V."/>
            <person name="Barash D."/>
        </authorList>
    </citation>
    <scope>NUCLEOTIDE SEQUENCE</scope>
    <source>
        <strain evidence="3">CBS 135680</strain>
    </source>
</reference>
<dbReference type="Proteomes" id="UP000019804">
    <property type="component" value="Unassembled WGS sequence"/>
</dbReference>
<feature type="domain" description="HAT C-terminal dimerisation" evidence="2">
    <location>
        <begin position="13"/>
        <end position="73"/>
    </location>
</feature>
<dbReference type="GO" id="GO:0046983">
    <property type="term" value="F:protein dimerization activity"/>
    <property type="evidence" value="ECO:0007669"/>
    <property type="project" value="InterPro"/>
</dbReference>
<proteinExistence type="predicted"/>
<feature type="compositionally biased region" description="Basic and acidic residues" evidence="1">
    <location>
        <begin position="102"/>
        <end position="115"/>
    </location>
</feature>
<organism evidence="3 5">
    <name type="scientific">Aspergillus ruber (strain CBS 135680)</name>
    <dbReference type="NCBI Taxonomy" id="1388766"/>
    <lineage>
        <taxon>Eukaryota</taxon>
        <taxon>Fungi</taxon>
        <taxon>Dikarya</taxon>
        <taxon>Ascomycota</taxon>
        <taxon>Pezizomycotina</taxon>
        <taxon>Eurotiomycetes</taxon>
        <taxon>Eurotiomycetidae</taxon>
        <taxon>Eurotiales</taxon>
        <taxon>Aspergillaceae</taxon>
        <taxon>Aspergillus</taxon>
        <taxon>Aspergillus subgen. Aspergillus</taxon>
    </lineage>
</organism>
<dbReference type="EMBL" id="KK088462">
    <property type="protein sequence ID" value="EYE90334.1"/>
    <property type="molecule type" value="Genomic_DNA"/>
</dbReference>
<accession>A0A017S127</accession>
<dbReference type="Pfam" id="PF05699">
    <property type="entry name" value="Dimer_Tnp_hAT"/>
    <property type="match status" value="1"/>
</dbReference>
<evidence type="ECO:0000259" key="2">
    <source>
        <dbReference type="Pfam" id="PF05699"/>
    </source>
</evidence>
<dbReference type="GeneID" id="63699981"/>
<sequence length="169" mass="19396">PSLILTSIGTQIVNPRVYWRDHQHEYPILASVARDVLTTPASGSGVERLFNSARDICHYRRGSLKPKTIKELMLFMCTTKFNMESKQLSLMEEYFTTQETQAAKEEKDAWKKQDEFNPISDDEDELSSAGATSQIPLPDNSYLQGDSSTQRRSSGRLPKRLRREDFVYE</sequence>
<protein>
    <recommendedName>
        <fullName evidence="2">HAT C-terminal dimerisation domain-containing protein</fullName>
    </recommendedName>
</protein>
<gene>
    <name evidence="4" type="ORF">EURHEDRAFT_463207</name>
    <name evidence="3" type="ORF">EURHEDRAFT_467428</name>
</gene>
<dbReference type="EMBL" id="KK088438">
    <property type="protein sequence ID" value="EYE92306.1"/>
    <property type="molecule type" value="Genomic_DNA"/>
</dbReference>
<dbReference type="InterPro" id="IPR012337">
    <property type="entry name" value="RNaseH-like_sf"/>
</dbReference>
<dbReference type="HOGENOM" id="CLU_1582316_0_0_1"/>
<reference evidence="5" key="2">
    <citation type="journal article" date="2014" name="Nat. Commun.">
        <title>Genomic adaptations of the halophilic Dead Sea filamentous fungus Eurotium rubrum.</title>
        <authorList>
            <person name="Kis-Papo T."/>
            <person name="Weig A.R."/>
            <person name="Riley R."/>
            <person name="Persoh D."/>
            <person name="Salamov A."/>
            <person name="Sun H."/>
            <person name="Lipzen A."/>
            <person name="Wasser S.P."/>
            <person name="Rambold G."/>
            <person name="Grigoriev I.V."/>
            <person name="Nevo E."/>
        </authorList>
    </citation>
    <scope>NUCLEOTIDE SEQUENCE [LARGE SCALE GENOMIC DNA]</scope>
    <source>
        <strain evidence="5">CBS 135680</strain>
    </source>
</reference>